<dbReference type="InterPro" id="IPR001810">
    <property type="entry name" value="F-box_dom"/>
</dbReference>
<dbReference type="SUPFAM" id="SSF81383">
    <property type="entry name" value="F-box domain"/>
    <property type="match status" value="1"/>
</dbReference>
<proteinExistence type="predicted"/>
<reference evidence="2" key="1">
    <citation type="submission" date="2023-02" db="EMBL/GenBank/DDBJ databases">
        <title>Genome of toxic invasive species Heracleum sosnowskyi carries increased number of genes despite the absence of recent whole-genome duplications.</title>
        <authorList>
            <person name="Schelkunov M."/>
            <person name="Shtratnikova V."/>
            <person name="Makarenko M."/>
            <person name="Klepikova A."/>
            <person name="Omelchenko D."/>
            <person name="Novikova G."/>
            <person name="Obukhova E."/>
            <person name="Bogdanov V."/>
            <person name="Penin A."/>
            <person name="Logacheva M."/>
        </authorList>
    </citation>
    <scope>NUCLEOTIDE SEQUENCE</scope>
    <source>
        <strain evidence="2">Hsosn_3</strain>
        <tissue evidence="2">Leaf</tissue>
    </source>
</reference>
<evidence type="ECO:0000313" key="3">
    <source>
        <dbReference type="Proteomes" id="UP001237642"/>
    </source>
</evidence>
<dbReference type="Pfam" id="PF12937">
    <property type="entry name" value="F-box-like"/>
    <property type="match status" value="1"/>
</dbReference>
<dbReference type="Gene3D" id="1.20.1280.50">
    <property type="match status" value="1"/>
</dbReference>
<accession>A0AAD8JI61</accession>
<dbReference type="PANTHER" id="PTHR38926">
    <property type="entry name" value="F-BOX DOMAIN CONTAINING PROTEIN, EXPRESSED"/>
    <property type="match status" value="1"/>
</dbReference>
<dbReference type="InterPro" id="IPR032675">
    <property type="entry name" value="LRR_dom_sf"/>
</dbReference>
<comment type="caution">
    <text evidence="2">The sequence shown here is derived from an EMBL/GenBank/DDBJ whole genome shotgun (WGS) entry which is preliminary data.</text>
</comment>
<name>A0AAD8JI61_9APIA</name>
<evidence type="ECO:0000259" key="1">
    <source>
        <dbReference type="Pfam" id="PF12937"/>
    </source>
</evidence>
<dbReference type="SUPFAM" id="SSF52047">
    <property type="entry name" value="RNI-like"/>
    <property type="match status" value="1"/>
</dbReference>
<dbReference type="InterPro" id="IPR036047">
    <property type="entry name" value="F-box-like_dom_sf"/>
</dbReference>
<feature type="domain" description="F-box" evidence="1">
    <location>
        <begin position="11"/>
        <end position="52"/>
    </location>
</feature>
<dbReference type="Gene3D" id="3.80.10.10">
    <property type="entry name" value="Ribonuclease Inhibitor"/>
    <property type="match status" value="1"/>
</dbReference>
<gene>
    <name evidence="2" type="ORF">POM88_003803</name>
</gene>
<dbReference type="PANTHER" id="PTHR38926:SF5">
    <property type="entry name" value="F-BOX AND LEUCINE-RICH REPEAT PROTEIN 6"/>
    <property type="match status" value="1"/>
</dbReference>
<dbReference type="Proteomes" id="UP001237642">
    <property type="component" value="Unassembled WGS sequence"/>
</dbReference>
<reference evidence="2" key="2">
    <citation type="submission" date="2023-05" db="EMBL/GenBank/DDBJ databases">
        <authorList>
            <person name="Schelkunov M.I."/>
        </authorList>
    </citation>
    <scope>NUCLEOTIDE SEQUENCE</scope>
    <source>
        <strain evidence="2">Hsosn_3</strain>
        <tissue evidence="2">Leaf</tissue>
    </source>
</reference>
<dbReference type="EMBL" id="JAUIZM010000001">
    <property type="protein sequence ID" value="KAK1404198.1"/>
    <property type="molecule type" value="Genomic_DNA"/>
</dbReference>
<keyword evidence="3" id="KW-1185">Reference proteome</keyword>
<dbReference type="AlphaFoldDB" id="A0AAD8JI61"/>
<protein>
    <submittedName>
        <fullName evidence="2">F-box domain-containing protein</fullName>
    </submittedName>
</protein>
<evidence type="ECO:0000313" key="2">
    <source>
        <dbReference type="EMBL" id="KAK1404198.1"/>
    </source>
</evidence>
<sequence length="269" mass="31073">MEERKWENLNEDCLVNIFGRLDVESLLLDVPLVCKQWYRATFNPLSWQNLVFPVDIYPSRLVDSFNSRAGDLTFDISKLIKFVVGRSQGCATTVVLPDCISREDLIFVSDKCPFLKVLAVSSDQFVFETYEEIIVKIGLTLNCKNFVELSMTKTYIDQDVATAIVSNLSTIKRLDVLDESNLEKVNLELILRGCKELELLYARDCVGFDEDDEEILRIASGIKYFQCKGSRTGIQNSYSGYNKFMSNVHDYIDPHYEYDYDDYILYCDY</sequence>
<organism evidence="2 3">
    <name type="scientific">Heracleum sosnowskyi</name>
    <dbReference type="NCBI Taxonomy" id="360622"/>
    <lineage>
        <taxon>Eukaryota</taxon>
        <taxon>Viridiplantae</taxon>
        <taxon>Streptophyta</taxon>
        <taxon>Embryophyta</taxon>
        <taxon>Tracheophyta</taxon>
        <taxon>Spermatophyta</taxon>
        <taxon>Magnoliopsida</taxon>
        <taxon>eudicotyledons</taxon>
        <taxon>Gunneridae</taxon>
        <taxon>Pentapetalae</taxon>
        <taxon>asterids</taxon>
        <taxon>campanulids</taxon>
        <taxon>Apiales</taxon>
        <taxon>Apiaceae</taxon>
        <taxon>Apioideae</taxon>
        <taxon>apioid superclade</taxon>
        <taxon>Tordylieae</taxon>
        <taxon>Tordyliinae</taxon>
        <taxon>Heracleum</taxon>
    </lineage>
</organism>